<keyword evidence="1 3" id="KW-0378">Hydrolase</keyword>
<accession>A0ABQ0ATV6</accession>
<dbReference type="EMBL" id="BAABXL010000001">
    <property type="protein sequence ID" value="GAA6267451.1"/>
    <property type="molecule type" value="Genomic_DNA"/>
</dbReference>
<evidence type="ECO:0000313" key="3">
    <source>
        <dbReference type="EMBL" id="GAA6267451.1"/>
    </source>
</evidence>
<evidence type="ECO:0000256" key="1">
    <source>
        <dbReference type="ARBA" id="ARBA00022801"/>
    </source>
</evidence>
<dbReference type="InterPro" id="IPR010905">
    <property type="entry name" value="Glyco_hydro_88"/>
</dbReference>
<reference evidence="3 4" key="1">
    <citation type="submission" date="2024-04" db="EMBL/GenBank/DDBJ databases">
        <title>Defined microbial consortia suppress multidrug-resistant proinflammatory Enterobacteriaceae via ecological control.</title>
        <authorList>
            <person name="Furuichi M."/>
            <person name="Kawaguchi T."/>
            <person name="Pust M."/>
            <person name="Yasuma K."/>
            <person name="Plichta D."/>
            <person name="Hasegawa N."/>
            <person name="Ohya T."/>
            <person name="Bhattarai S."/>
            <person name="Sasajima S."/>
            <person name="Aoto Y."/>
            <person name="Tuganbaev T."/>
            <person name="Yaginuma M."/>
            <person name="Ueda M."/>
            <person name="Okahashi N."/>
            <person name="Amafuji K."/>
            <person name="Kiridooshi Y."/>
            <person name="Sugita K."/>
            <person name="Strazar M."/>
            <person name="Skelly A."/>
            <person name="Suda W."/>
            <person name="Hattori M."/>
            <person name="Nakamoto N."/>
            <person name="Caballero S."/>
            <person name="Norman J."/>
            <person name="Olle B."/>
            <person name="Tanoue T."/>
            <person name="Arita M."/>
            <person name="Bucci V."/>
            <person name="Atarashi K."/>
            <person name="Xavier R."/>
            <person name="Honda K."/>
        </authorList>
    </citation>
    <scope>NUCLEOTIDE SEQUENCE [LARGE SCALE GENOMIC DNA]</scope>
    <source>
        <strain evidence="4">f13</strain>
    </source>
</reference>
<comment type="caution">
    <text evidence="3">The sequence shown here is derived from an EMBL/GenBank/DDBJ whole genome shotgun (WGS) entry which is preliminary data.</text>
</comment>
<proteinExistence type="inferred from homology"/>
<gene>
    <name evidence="3" type="ORF">F130042H8_05110</name>
</gene>
<protein>
    <submittedName>
        <fullName evidence="3">Glycoside hydrolase family 88 protein</fullName>
    </submittedName>
</protein>
<evidence type="ECO:0000313" key="4">
    <source>
        <dbReference type="Proteomes" id="UP001600894"/>
    </source>
</evidence>
<dbReference type="SUPFAM" id="SSF48208">
    <property type="entry name" value="Six-hairpin glycosidases"/>
    <property type="match status" value="1"/>
</dbReference>
<dbReference type="InterPro" id="IPR012341">
    <property type="entry name" value="6hp_glycosidase-like_sf"/>
</dbReference>
<dbReference type="InterPro" id="IPR052369">
    <property type="entry name" value="UG_Glycosaminoglycan_Hydrolase"/>
</dbReference>
<dbReference type="Proteomes" id="UP001600894">
    <property type="component" value="Unassembled WGS sequence"/>
</dbReference>
<comment type="similarity">
    <text evidence="2">Belongs to the glycosyl hydrolase 88 family.</text>
</comment>
<dbReference type="InterPro" id="IPR008928">
    <property type="entry name" value="6-hairpin_glycosidase_sf"/>
</dbReference>
<dbReference type="Pfam" id="PF07470">
    <property type="entry name" value="Glyco_hydro_88"/>
    <property type="match status" value="1"/>
</dbReference>
<name>A0ABQ0ATV6_9FIRM</name>
<evidence type="ECO:0000256" key="2">
    <source>
        <dbReference type="ARBA" id="ARBA00038358"/>
    </source>
</evidence>
<dbReference type="GO" id="GO:0016787">
    <property type="term" value="F:hydrolase activity"/>
    <property type="evidence" value="ECO:0007669"/>
    <property type="project" value="UniProtKB-KW"/>
</dbReference>
<sequence>MKREEFLKYPELGEKQLYEALERAWGQTRFALERFGTDFKHIFSTNQFYTKAENNQWTNGFWTGELWLAYECTGDPCFRDAAMAHTVSFRERAERRIETDTHDLGFLYSPSCVAAYKLTGDKNARETALLAADMLLERFHEKGQFLQAWGSLDDPGNYRLIIDCLLNLPLLYWASAETGDDKYREKAQAHVRTALKVLIRPDYSAYHTFYFDPETGAPLRGVTHQGYSADSAWARGQAWGIYGIALSYRYTRDPAYEVLFEYVADYFIEHLPENLIPYWDFVFTDGSSEPRDSSASAVAACGMLEMARFLPKEKADFYVGAAKRLMKALCDQCAVRGPEESDGQLLHGVYGRKTPYNDCIDHGIDECNLWGDYYYAEGLVRLSREWNPYW</sequence>
<dbReference type="PANTHER" id="PTHR36845">
    <property type="entry name" value="HYDROLASE, PUTATIVE (AFU_ORTHOLOGUE AFUA_7G05090)-RELATED"/>
    <property type="match status" value="1"/>
</dbReference>
<keyword evidence="4" id="KW-1185">Reference proteome</keyword>
<dbReference type="RefSeq" id="WP_178302739.1">
    <property type="nucleotide sequence ID" value="NZ_BAABXL010000001.1"/>
</dbReference>
<dbReference type="PANTHER" id="PTHR36845:SF1">
    <property type="entry name" value="HYDROLASE, PUTATIVE (AFU_ORTHOLOGUE AFUA_7G05090)-RELATED"/>
    <property type="match status" value="1"/>
</dbReference>
<dbReference type="Gene3D" id="1.50.10.10">
    <property type="match status" value="1"/>
</dbReference>
<organism evidence="3 4">
    <name type="scientific">Enterocloster alcoholdehydrogenati</name>
    <dbReference type="NCBI Taxonomy" id="2547410"/>
    <lineage>
        <taxon>Bacteria</taxon>
        <taxon>Bacillati</taxon>
        <taxon>Bacillota</taxon>
        <taxon>Clostridia</taxon>
        <taxon>Lachnospirales</taxon>
        <taxon>Lachnospiraceae</taxon>
        <taxon>Enterocloster</taxon>
    </lineage>
</organism>